<accession>A0A383B986</accession>
<dbReference type="AlphaFoldDB" id="A0A383B986"/>
<reference evidence="1" key="1">
    <citation type="submission" date="2018-05" db="EMBL/GenBank/DDBJ databases">
        <authorList>
            <person name="Lanie J.A."/>
            <person name="Ng W.-L."/>
            <person name="Kazmierczak K.M."/>
            <person name="Andrzejewski T.M."/>
            <person name="Davidsen T.M."/>
            <person name="Wayne K.J."/>
            <person name="Tettelin H."/>
            <person name="Glass J.I."/>
            <person name="Rusch D."/>
            <person name="Podicherti R."/>
            <person name="Tsui H.-C.T."/>
            <person name="Winkler M.E."/>
        </authorList>
    </citation>
    <scope>NUCLEOTIDE SEQUENCE</scope>
</reference>
<feature type="non-terminal residue" evidence="1">
    <location>
        <position position="25"/>
    </location>
</feature>
<proteinExistence type="predicted"/>
<sequence length="25" mass="2904">MNKFIVSLLLTSMMFGGYFSDNFLK</sequence>
<dbReference type="EMBL" id="UINC01198451">
    <property type="protein sequence ID" value="SVE16411.1"/>
    <property type="molecule type" value="Genomic_DNA"/>
</dbReference>
<gene>
    <name evidence="1" type="ORF">METZ01_LOCUS469265</name>
</gene>
<protein>
    <submittedName>
        <fullName evidence="1">Uncharacterized protein</fullName>
    </submittedName>
</protein>
<organism evidence="1">
    <name type="scientific">marine metagenome</name>
    <dbReference type="NCBI Taxonomy" id="408172"/>
    <lineage>
        <taxon>unclassified sequences</taxon>
        <taxon>metagenomes</taxon>
        <taxon>ecological metagenomes</taxon>
    </lineage>
</organism>
<name>A0A383B986_9ZZZZ</name>
<evidence type="ECO:0000313" key="1">
    <source>
        <dbReference type="EMBL" id="SVE16411.1"/>
    </source>
</evidence>